<sequence length="487" mass="49648">MGARTRVVTAAAAVTLVAVAGASAAFPLDARAVVRAFTPADLPGTFRLAFKNDDQCPNSVEFGDGSLNDKGVFEVPWQNIQENGSPCSGDGSMRFFTKAVALDPSALAAAGFPDLQNVINGSAPARMTLFNGLRTTDALIGYDGGAARTCGSTTYPDDTFFFFISERGTVDITINSRKTTIEPTQQGMFIASNGPVLCVLTSPKVAAIPTQPPTPTPEPTPTPAVPTQEPTSPPVVTGPVVDPTEDTPTPSPEVLPSPEATPEVVNPSTPTPTPGDGDDDDDDTDSVDGAVSPTDDDDDSVCFPGDAEVLLSSGKTVTMADLQVGDSVSVGGGGFSPVYVFTHRTATAARLYVRLTAASGAAVTVTASHYVHTPTGLVAAGAVAVGDDLVLANDSPSRVVAVDTVTSSGLYNPQTIAGDIVVGGLKVSTYTTAVDPTVAAAALAPLRGLWTSGLAMPQGLVSAVEGSARWVLTRMAPVLGGAASLEL</sequence>
<evidence type="ECO:0000256" key="1">
    <source>
        <dbReference type="SAM" id="MobiDB-lite"/>
    </source>
</evidence>
<feature type="chain" id="PRO_5012507621" description="Hint domain-containing protein" evidence="2">
    <location>
        <begin position="25"/>
        <end position="487"/>
    </location>
</feature>
<feature type="compositionally biased region" description="Pro residues" evidence="1">
    <location>
        <begin position="210"/>
        <end position="224"/>
    </location>
</feature>
<protein>
    <recommendedName>
        <fullName evidence="3">Hint domain-containing protein</fullName>
    </recommendedName>
</protein>
<dbReference type="InterPro" id="IPR001767">
    <property type="entry name" value="Hedgehog_Hint"/>
</dbReference>
<evidence type="ECO:0000256" key="2">
    <source>
        <dbReference type="SAM" id="SignalP"/>
    </source>
</evidence>
<keyword evidence="5" id="KW-1185">Reference proteome</keyword>
<dbReference type="Pfam" id="PF01079">
    <property type="entry name" value="Hint"/>
    <property type="match status" value="1"/>
</dbReference>
<name>A0A1X6PA18_PORUM</name>
<dbReference type="InterPro" id="IPR052140">
    <property type="entry name" value="Dev_Signal_Hedgehog-like"/>
</dbReference>
<dbReference type="SUPFAM" id="SSF51294">
    <property type="entry name" value="Hedgehog/intein (Hint) domain"/>
    <property type="match status" value="1"/>
</dbReference>
<dbReference type="GO" id="GO:0016540">
    <property type="term" value="P:protein autoprocessing"/>
    <property type="evidence" value="ECO:0007669"/>
    <property type="project" value="InterPro"/>
</dbReference>
<dbReference type="InterPro" id="IPR003587">
    <property type="entry name" value="Hint_dom_N"/>
</dbReference>
<feature type="domain" description="Hint" evidence="3">
    <location>
        <begin position="300"/>
        <end position="393"/>
    </location>
</feature>
<evidence type="ECO:0000313" key="4">
    <source>
        <dbReference type="EMBL" id="OSX77576.1"/>
    </source>
</evidence>
<feature type="compositionally biased region" description="Low complexity" evidence="1">
    <location>
        <begin position="225"/>
        <end position="248"/>
    </location>
</feature>
<dbReference type="PROSITE" id="PS50817">
    <property type="entry name" value="INTEIN_N_TER"/>
    <property type="match status" value="1"/>
</dbReference>
<evidence type="ECO:0000313" key="5">
    <source>
        <dbReference type="Proteomes" id="UP000218209"/>
    </source>
</evidence>
<accession>A0A1X6PA18</accession>
<dbReference type="PANTHER" id="PTHR46706:SF12">
    <property type="entry name" value="PROTEIN QUA-1-RELATED"/>
    <property type="match status" value="1"/>
</dbReference>
<dbReference type="PANTHER" id="PTHR46706">
    <property type="entry name" value="PROTEIN QUA-1-RELATED"/>
    <property type="match status" value="1"/>
</dbReference>
<dbReference type="InterPro" id="IPR036844">
    <property type="entry name" value="Hint_dom_sf"/>
</dbReference>
<dbReference type="Gene3D" id="2.170.16.10">
    <property type="entry name" value="Hedgehog/Intein (Hint) domain"/>
    <property type="match status" value="1"/>
</dbReference>
<dbReference type="GO" id="GO:0016539">
    <property type="term" value="P:intein-mediated protein splicing"/>
    <property type="evidence" value="ECO:0007669"/>
    <property type="project" value="InterPro"/>
</dbReference>
<gene>
    <name evidence="4" type="ORF">BU14_0143s0012</name>
</gene>
<reference evidence="4 5" key="1">
    <citation type="submission" date="2017-03" db="EMBL/GenBank/DDBJ databases">
        <title>WGS assembly of Porphyra umbilicalis.</title>
        <authorList>
            <person name="Brawley S.H."/>
            <person name="Blouin N.A."/>
            <person name="Ficko-Blean E."/>
            <person name="Wheeler G.L."/>
            <person name="Lohr M."/>
            <person name="Goodson H.V."/>
            <person name="Jenkins J.W."/>
            <person name="Blaby-Haas C.E."/>
            <person name="Helliwell K.E."/>
            <person name="Chan C."/>
            <person name="Marriage T."/>
            <person name="Bhattacharya D."/>
            <person name="Klein A.S."/>
            <person name="Badis Y."/>
            <person name="Brodie J."/>
            <person name="Cao Y."/>
            <person name="Collen J."/>
            <person name="Dittami S.M."/>
            <person name="Gachon C.M."/>
            <person name="Green B.R."/>
            <person name="Karpowicz S."/>
            <person name="Kim J.W."/>
            <person name="Kudahl U."/>
            <person name="Lin S."/>
            <person name="Michel G."/>
            <person name="Mittag M."/>
            <person name="Olson B.J."/>
            <person name="Pangilinan J."/>
            <person name="Peng Y."/>
            <person name="Qiu H."/>
            <person name="Shu S."/>
            <person name="Singer J.T."/>
            <person name="Smith A.G."/>
            <person name="Sprecher B.N."/>
            <person name="Wagner V."/>
            <person name="Wang W."/>
            <person name="Wang Z.-Y."/>
            <person name="Yan J."/>
            <person name="Yarish C."/>
            <person name="Zoeuner-Riek S."/>
            <person name="Zhuang Y."/>
            <person name="Zou Y."/>
            <person name="Lindquist E.A."/>
            <person name="Grimwood J."/>
            <person name="Barry K."/>
            <person name="Rokhsar D.S."/>
            <person name="Schmutz J."/>
            <person name="Stiller J.W."/>
            <person name="Grossman A.R."/>
            <person name="Prochnik S.E."/>
        </authorList>
    </citation>
    <scope>NUCLEOTIDE SEQUENCE [LARGE SCALE GENOMIC DNA]</scope>
    <source>
        <strain evidence="4">4086291</strain>
    </source>
</reference>
<organism evidence="4 5">
    <name type="scientific">Porphyra umbilicalis</name>
    <name type="common">Purple laver</name>
    <name type="synonym">Red alga</name>
    <dbReference type="NCBI Taxonomy" id="2786"/>
    <lineage>
        <taxon>Eukaryota</taxon>
        <taxon>Rhodophyta</taxon>
        <taxon>Bangiophyceae</taxon>
        <taxon>Bangiales</taxon>
        <taxon>Bangiaceae</taxon>
        <taxon>Porphyra</taxon>
    </lineage>
</organism>
<keyword evidence="2" id="KW-0732">Signal</keyword>
<dbReference type="EMBL" id="KV918834">
    <property type="protein sequence ID" value="OSX77576.1"/>
    <property type="molecule type" value="Genomic_DNA"/>
</dbReference>
<dbReference type="SMART" id="SM00306">
    <property type="entry name" value="HintN"/>
    <property type="match status" value="1"/>
</dbReference>
<evidence type="ECO:0000259" key="3">
    <source>
        <dbReference type="SMART" id="SM00306"/>
    </source>
</evidence>
<feature type="region of interest" description="Disordered" evidence="1">
    <location>
        <begin position="208"/>
        <end position="302"/>
    </location>
</feature>
<dbReference type="AlphaFoldDB" id="A0A1X6PA18"/>
<dbReference type="InterPro" id="IPR006141">
    <property type="entry name" value="Intein_N"/>
</dbReference>
<feature type="compositionally biased region" description="Acidic residues" evidence="1">
    <location>
        <begin position="276"/>
        <end position="286"/>
    </location>
</feature>
<dbReference type="OrthoDB" id="411926at2759"/>
<proteinExistence type="predicted"/>
<dbReference type="CDD" id="cd00081">
    <property type="entry name" value="Hint"/>
    <property type="match status" value="1"/>
</dbReference>
<dbReference type="Proteomes" id="UP000218209">
    <property type="component" value="Unassembled WGS sequence"/>
</dbReference>
<feature type="signal peptide" evidence="2">
    <location>
        <begin position="1"/>
        <end position="24"/>
    </location>
</feature>